<dbReference type="Pfam" id="PF00383">
    <property type="entry name" value="dCMP_cyt_deam_1"/>
    <property type="match status" value="1"/>
</dbReference>
<dbReference type="SUPFAM" id="SSF53927">
    <property type="entry name" value="Cytidine deaminase-like"/>
    <property type="match status" value="1"/>
</dbReference>
<dbReference type="PROSITE" id="PS51747">
    <property type="entry name" value="CYT_DCMP_DEAMINASES_2"/>
    <property type="match status" value="1"/>
</dbReference>
<organism evidence="3 4">
    <name type="scientific">Apiosordaria backusii</name>
    <dbReference type="NCBI Taxonomy" id="314023"/>
    <lineage>
        <taxon>Eukaryota</taxon>
        <taxon>Fungi</taxon>
        <taxon>Dikarya</taxon>
        <taxon>Ascomycota</taxon>
        <taxon>Pezizomycotina</taxon>
        <taxon>Sordariomycetes</taxon>
        <taxon>Sordariomycetidae</taxon>
        <taxon>Sordariales</taxon>
        <taxon>Lasiosphaeriaceae</taxon>
        <taxon>Apiosordaria</taxon>
    </lineage>
</organism>
<proteinExistence type="predicted"/>
<accession>A0AA40ERW1</accession>
<dbReference type="InterPro" id="IPR002125">
    <property type="entry name" value="CMP_dCMP_dom"/>
</dbReference>
<dbReference type="GO" id="GO:0003824">
    <property type="term" value="F:catalytic activity"/>
    <property type="evidence" value="ECO:0007669"/>
    <property type="project" value="InterPro"/>
</dbReference>
<evidence type="ECO:0000256" key="1">
    <source>
        <dbReference type="SAM" id="MobiDB-lite"/>
    </source>
</evidence>
<gene>
    <name evidence="3" type="ORF">B0T21DRAFT_380667</name>
</gene>
<feature type="domain" description="CMP/dCMP-type deaminase" evidence="2">
    <location>
        <begin position="20"/>
        <end position="149"/>
    </location>
</feature>
<feature type="region of interest" description="Disordered" evidence="1">
    <location>
        <begin position="1"/>
        <end position="21"/>
    </location>
</feature>
<dbReference type="AlphaFoldDB" id="A0AA40ERW1"/>
<comment type="caution">
    <text evidence="3">The sequence shown here is derived from an EMBL/GenBank/DDBJ whole genome shotgun (WGS) entry which is preliminary data.</text>
</comment>
<dbReference type="InterPro" id="IPR016193">
    <property type="entry name" value="Cytidine_deaminase-like"/>
</dbReference>
<evidence type="ECO:0000313" key="3">
    <source>
        <dbReference type="EMBL" id="KAK0744355.1"/>
    </source>
</evidence>
<keyword evidence="4" id="KW-1185">Reference proteome</keyword>
<protein>
    <submittedName>
        <fullName evidence="3">Cytidine deaminase-like protein</fullName>
    </submittedName>
</protein>
<sequence length="207" mass="23234">MSSNTTTVTTTTTKPPPTPHPPQTLLSTLLSLTSSSIIPLTTTGVNSGSKLFGAAILTRSTLTPLTIATNNERASPLLHGEINCIQQFFTSSSLPPSTRPATKDCIFFATHEPCSLCLSGITWAGFNEFYYLFTYQDSRDLFNIPYDIDILEQVFRVPGKWDNEESLRERPLYNKNNKFFTSKSLADLIGELDSEEEKERWRGRWRG</sequence>
<dbReference type="EMBL" id="JAUKTV010000002">
    <property type="protein sequence ID" value="KAK0744355.1"/>
    <property type="molecule type" value="Genomic_DNA"/>
</dbReference>
<dbReference type="Gene3D" id="3.40.140.10">
    <property type="entry name" value="Cytidine Deaminase, domain 2"/>
    <property type="match status" value="1"/>
</dbReference>
<evidence type="ECO:0000259" key="2">
    <source>
        <dbReference type="PROSITE" id="PS51747"/>
    </source>
</evidence>
<name>A0AA40ERW1_9PEZI</name>
<dbReference type="Proteomes" id="UP001172159">
    <property type="component" value="Unassembled WGS sequence"/>
</dbReference>
<evidence type="ECO:0000313" key="4">
    <source>
        <dbReference type="Proteomes" id="UP001172159"/>
    </source>
</evidence>
<reference evidence="3" key="1">
    <citation type="submission" date="2023-06" db="EMBL/GenBank/DDBJ databases">
        <title>Genome-scale phylogeny and comparative genomics of the fungal order Sordariales.</title>
        <authorList>
            <consortium name="Lawrence Berkeley National Laboratory"/>
            <person name="Hensen N."/>
            <person name="Bonometti L."/>
            <person name="Westerberg I."/>
            <person name="Brannstrom I.O."/>
            <person name="Guillou S."/>
            <person name="Cros-Aarteil S."/>
            <person name="Calhoun S."/>
            <person name="Haridas S."/>
            <person name="Kuo A."/>
            <person name="Mondo S."/>
            <person name="Pangilinan J."/>
            <person name="Riley R."/>
            <person name="Labutti K."/>
            <person name="Andreopoulos B."/>
            <person name="Lipzen A."/>
            <person name="Chen C."/>
            <person name="Yanf M."/>
            <person name="Daum C."/>
            <person name="Ng V."/>
            <person name="Clum A."/>
            <person name="Steindorff A."/>
            <person name="Ohm R."/>
            <person name="Martin F."/>
            <person name="Silar P."/>
            <person name="Natvig D."/>
            <person name="Lalanne C."/>
            <person name="Gautier V."/>
            <person name="Ament-Velasquez S.L."/>
            <person name="Kruys A."/>
            <person name="Hutchinson M.I."/>
            <person name="Powell A.J."/>
            <person name="Barry K."/>
            <person name="Miller A.N."/>
            <person name="Grigoriev I.V."/>
            <person name="Debuchy R."/>
            <person name="Gladieux P."/>
            <person name="Thoren M.H."/>
            <person name="Johannesson H."/>
        </authorList>
    </citation>
    <scope>NUCLEOTIDE SEQUENCE</scope>
    <source>
        <strain evidence="3">CBS 540.89</strain>
    </source>
</reference>
<dbReference type="GO" id="GO:0006139">
    <property type="term" value="P:nucleobase-containing compound metabolic process"/>
    <property type="evidence" value="ECO:0007669"/>
    <property type="project" value="UniProtKB-ARBA"/>
</dbReference>
<feature type="compositionally biased region" description="Low complexity" evidence="1">
    <location>
        <begin position="1"/>
        <end position="13"/>
    </location>
</feature>